<evidence type="ECO:0000259" key="4">
    <source>
        <dbReference type="SMART" id="SM00322"/>
    </source>
</evidence>
<evidence type="ECO:0000256" key="2">
    <source>
        <dbReference type="PROSITE-ProRule" id="PRU00117"/>
    </source>
</evidence>
<comment type="caution">
    <text evidence="5">The sequence shown here is derived from an EMBL/GenBank/DDBJ whole genome shotgun (WGS) entry which is preliminary data.</text>
</comment>
<gene>
    <name evidence="5" type="primary">FLK</name>
    <name evidence="5" type="ORF">CFP56_016028</name>
</gene>
<dbReference type="CDD" id="cd22459">
    <property type="entry name" value="KH-I_PEPPER_rpt1_like"/>
    <property type="match status" value="1"/>
</dbReference>
<feature type="region of interest" description="Disordered" evidence="3">
    <location>
        <begin position="333"/>
        <end position="391"/>
    </location>
</feature>
<evidence type="ECO:0000313" key="6">
    <source>
        <dbReference type="Proteomes" id="UP000237347"/>
    </source>
</evidence>
<keyword evidence="2" id="KW-0694">RNA-binding</keyword>
<evidence type="ECO:0000313" key="5">
    <source>
        <dbReference type="EMBL" id="KAK7840969.1"/>
    </source>
</evidence>
<organism evidence="5 6">
    <name type="scientific">Quercus suber</name>
    <name type="common">Cork oak</name>
    <dbReference type="NCBI Taxonomy" id="58331"/>
    <lineage>
        <taxon>Eukaryota</taxon>
        <taxon>Viridiplantae</taxon>
        <taxon>Streptophyta</taxon>
        <taxon>Embryophyta</taxon>
        <taxon>Tracheophyta</taxon>
        <taxon>Spermatophyta</taxon>
        <taxon>Magnoliopsida</taxon>
        <taxon>eudicotyledons</taxon>
        <taxon>Gunneridae</taxon>
        <taxon>Pentapetalae</taxon>
        <taxon>rosids</taxon>
        <taxon>fabids</taxon>
        <taxon>Fagales</taxon>
        <taxon>Fagaceae</taxon>
        <taxon>Quercus</taxon>
    </lineage>
</organism>
<dbReference type="EMBL" id="PKMF04000250">
    <property type="protein sequence ID" value="KAK7840969.1"/>
    <property type="molecule type" value="Genomic_DNA"/>
</dbReference>
<reference evidence="5 6" key="1">
    <citation type="journal article" date="2018" name="Sci. Data">
        <title>The draft genome sequence of cork oak.</title>
        <authorList>
            <person name="Ramos A.M."/>
            <person name="Usie A."/>
            <person name="Barbosa P."/>
            <person name="Barros P.M."/>
            <person name="Capote T."/>
            <person name="Chaves I."/>
            <person name="Simoes F."/>
            <person name="Abreu I."/>
            <person name="Carrasquinho I."/>
            <person name="Faro C."/>
            <person name="Guimaraes J.B."/>
            <person name="Mendonca D."/>
            <person name="Nobrega F."/>
            <person name="Rodrigues L."/>
            <person name="Saibo N.J.M."/>
            <person name="Varela M.C."/>
            <person name="Egas C."/>
            <person name="Matos J."/>
            <person name="Miguel C.M."/>
            <person name="Oliveira M.M."/>
            <person name="Ricardo C.P."/>
            <person name="Goncalves S."/>
        </authorList>
    </citation>
    <scope>NUCLEOTIDE SEQUENCE [LARGE SCALE GENOMIC DNA]</scope>
    <source>
        <strain evidence="6">cv. HL8</strain>
    </source>
</reference>
<dbReference type="InterPro" id="IPR036612">
    <property type="entry name" value="KH_dom_type_1_sf"/>
</dbReference>
<keyword evidence="6" id="KW-1185">Reference proteome</keyword>
<feature type="compositionally biased region" description="Basic and acidic residues" evidence="3">
    <location>
        <begin position="34"/>
        <end position="63"/>
    </location>
</feature>
<feature type="domain" description="K Homology" evidence="4">
    <location>
        <begin position="238"/>
        <end position="313"/>
    </location>
</feature>
<dbReference type="CDD" id="cd22460">
    <property type="entry name" value="KH-I_PEPPER_rpt2_like"/>
    <property type="match status" value="1"/>
</dbReference>
<name>A0AAW0KP21_QUESU</name>
<dbReference type="CDD" id="cd22461">
    <property type="entry name" value="KH-I_PEPPER_like_rpt3"/>
    <property type="match status" value="1"/>
</dbReference>
<dbReference type="Gene3D" id="3.30.310.210">
    <property type="match status" value="1"/>
</dbReference>
<evidence type="ECO:0000256" key="3">
    <source>
        <dbReference type="SAM" id="MobiDB-lite"/>
    </source>
</evidence>
<dbReference type="AlphaFoldDB" id="A0AAW0KP21"/>
<proteinExistence type="predicted"/>
<feature type="domain" description="K Homology" evidence="4">
    <location>
        <begin position="68"/>
        <end position="148"/>
    </location>
</feature>
<evidence type="ECO:0000256" key="1">
    <source>
        <dbReference type="ARBA" id="ARBA00022737"/>
    </source>
</evidence>
<dbReference type="Gene3D" id="3.30.1370.10">
    <property type="entry name" value="K Homology domain, type 1"/>
    <property type="match status" value="2"/>
</dbReference>
<dbReference type="SMART" id="SM00322">
    <property type="entry name" value="KH"/>
    <property type="match status" value="4"/>
</dbReference>
<feature type="compositionally biased region" description="Acidic residues" evidence="3">
    <location>
        <begin position="13"/>
        <end position="27"/>
    </location>
</feature>
<protein>
    <submittedName>
        <fullName evidence="5">Flowering locus k like proteiny domain</fullName>
    </submittedName>
</protein>
<dbReference type="InterPro" id="IPR004087">
    <property type="entry name" value="KH_dom"/>
</dbReference>
<dbReference type="InterPro" id="IPR004088">
    <property type="entry name" value="KH_dom_type_1"/>
</dbReference>
<sequence length="556" mass="58716">MAEVEVDHVFVEPDVDQVPEQVAEEVSDQLPDQIPDHVPESTEPEQKQGRDEDSVIGGGEKKWPGWPGESVFRMLVPAQKVGSIIGRRGEFIKKIVEETRARIKILDGPPGTAERAVMVSAKEEPDSSLPPAMDGLLRVHKRIVDGLEGDSSHAPPGMGGKVSTRLLVAASQAGSLIGKQGGTVKSIQEASNCIVMVSAKEEPDSSLPPAMDGLLRVHKRIVDGLEGDSSHAPPGMGGKVSTRLLVAASQAGSLIGKQGGTVKSIQEASNCIVRVLGAEDLPVFALQDDRVVEVVGDPAGVHKAVELIASHLRKFLVDRSIIPIFEMHMQMGNPQMEHMPPPQHQSWGPPQGVPPSGGGGPGYGPTPQYMPPPRQLDNYYPPADLPPPMDKQPHHGISAYGREAPMGVHASSNAQTAPSMVTQVTQQMQIPLMYADAVIGTAGTSISYIRRASGATVTIQETRGVPGEMTVEISGTASQVQAAQQLIQALFLDFSHNFMVDAGAPPPQQAPAGGTTDQGYNSYPAHGSVYASPPSNPGHAGHAGGYGSVYGTNYGY</sequence>
<dbReference type="GO" id="GO:0003723">
    <property type="term" value="F:RNA binding"/>
    <property type="evidence" value="ECO:0007669"/>
    <property type="project" value="UniProtKB-UniRule"/>
</dbReference>
<dbReference type="Proteomes" id="UP000237347">
    <property type="component" value="Unassembled WGS sequence"/>
</dbReference>
<feature type="compositionally biased region" description="Low complexity" evidence="3">
    <location>
        <begin position="334"/>
        <end position="350"/>
    </location>
</feature>
<feature type="compositionally biased region" description="Basic and acidic residues" evidence="3">
    <location>
        <begin position="1"/>
        <end position="11"/>
    </location>
</feature>
<keyword evidence="1" id="KW-0677">Repeat</keyword>
<dbReference type="PROSITE" id="PS50084">
    <property type="entry name" value="KH_TYPE_1"/>
    <property type="match status" value="4"/>
</dbReference>
<dbReference type="PANTHER" id="PTHR10288">
    <property type="entry name" value="KH DOMAIN CONTAINING RNA BINDING PROTEIN"/>
    <property type="match status" value="1"/>
</dbReference>
<dbReference type="SUPFAM" id="SSF54791">
    <property type="entry name" value="Eukaryotic type KH-domain (KH-domain type I)"/>
    <property type="match status" value="4"/>
</dbReference>
<feature type="region of interest" description="Disordered" evidence="3">
    <location>
        <begin position="1"/>
        <end position="63"/>
    </location>
</feature>
<accession>A0AAW0KP21</accession>
<feature type="domain" description="K Homology" evidence="4">
    <location>
        <begin position="422"/>
        <end position="492"/>
    </location>
</feature>
<feature type="domain" description="K Homology" evidence="4">
    <location>
        <begin position="160"/>
        <end position="226"/>
    </location>
</feature>
<dbReference type="Pfam" id="PF00013">
    <property type="entry name" value="KH_1"/>
    <property type="match status" value="4"/>
</dbReference>